<dbReference type="SMART" id="SM00312">
    <property type="entry name" value="PX"/>
    <property type="match status" value="1"/>
</dbReference>
<evidence type="ECO:0008006" key="11">
    <source>
        <dbReference type="Google" id="ProtNLM"/>
    </source>
</evidence>
<evidence type="ECO:0000259" key="6">
    <source>
        <dbReference type="PROSITE" id="PS50192"/>
    </source>
</evidence>
<dbReference type="GO" id="GO:0016192">
    <property type="term" value="P:vesicle-mediated transport"/>
    <property type="evidence" value="ECO:0007669"/>
    <property type="project" value="UniProtKB-ARBA"/>
</dbReference>
<dbReference type="EMBL" id="MBFT01000607">
    <property type="protein sequence ID" value="PVU88661.1"/>
    <property type="molecule type" value="Genomic_DNA"/>
</dbReference>
<sequence length="581" mass="64975">MAMNKENIRFIRIPVAELKTDPEKHIEYAVQVQGPVRSWTVWHRYSDFYKLDQEFQISVPNKPRPVQLPPKNYSMWPWNLVPIPNSTAVIKGVTTGFGLITLSEKIVNSGFGFRNSSSDKDDNFSSSHSSTDYVRSNSKENKNENNTPSSPEFVDREFVEERRKRLEDYLQAILSCQDDCWRNSTAWSAFLAPEQSRKSHKSAISGGYASEGGNYDSSGERNSSLGRAGGRRKKSLGNHEWIQELRDTEKIALDIRHLIERRENALSRNDVSTSHQCSLQAKRELEQLSDKLELLDHSLYGLESRSQTASTSSTTVTNKSLGLVDQAAGIFSTSPILGQFANKSIFSSSNSGKNIPNNNFVTKGEALRRRDKLLVLMEEKNSLEQLVKGIGFSGLRKGLTVASNADKTALFSLSTNQSKNAQSRVIGVLSGTGGNSRNYTSDFGEMKADNNFYQNGNYITDDQKKVKTNLSPKIDSSGGQRRARVFGSAALGTNGNITPSETNETKSLDNIGILQLQNRMMTEQDNKVKQFAEILRRQKEIGNAIGNELEIHNQLLNDLNEDVDRTGDRLSSVKRQVKKIE</sequence>
<comment type="function">
    <text evidence="4">Essential for proper morphogenesis of the vacuole. May exist as structural reinforcement on the surface of the vacuolar membrane and be required for maintenance against rupture by osmotic pressure.</text>
</comment>
<dbReference type="FunFam" id="1.20.5.110:FF:000058">
    <property type="entry name" value="VAM7p Vacuolar SNARE protein"/>
    <property type="match status" value="1"/>
</dbReference>
<evidence type="ECO:0000256" key="2">
    <source>
        <dbReference type="ARBA" id="ARBA00022554"/>
    </source>
</evidence>
<dbReference type="InterPro" id="IPR000727">
    <property type="entry name" value="T_SNARE_dom"/>
</dbReference>
<dbReference type="STRING" id="61424.A0A2T9YEJ2"/>
<gene>
    <name evidence="9" type="ORF">BB559_004480</name>
    <name evidence="8" type="ORF">BB559_005471</name>
</gene>
<feature type="compositionally biased region" description="Polar residues" evidence="5">
    <location>
        <begin position="215"/>
        <end position="225"/>
    </location>
</feature>
<dbReference type="Pfam" id="PF00787">
    <property type="entry name" value="PX"/>
    <property type="match status" value="1"/>
</dbReference>
<keyword evidence="2" id="KW-0926">Vacuole</keyword>
<dbReference type="PROSITE" id="PS50195">
    <property type="entry name" value="PX"/>
    <property type="match status" value="1"/>
</dbReference>
<accession>A0A2T9YEJ2</accession>
<dbReference type="InterPro" id="IPR036871">
    <property type="entry name" value="PX_dom_sf"/>
</dbReference>
<dbReference type="GO" id="GO:0007034">
    <property type="term" value="P:vacuolar transport"/>
    <property type="evidence" value="ECO:0007669"/>
    <property type="project" value="UniProtKB-ARBA"/>
</dbReference>
<dbReference type="SUPFAM" id="SSF64268">
    <property type="entry name" value="PX domain"/>
    <property type="match status" value="1"/>
</dbReference>
<dbReference type="InterPro" id="IPR001683">
    <property type="entry name" value="PX_dom"/>
</dbReference>
<dbReference type="Gene3D" id="1.20.5.110">
    <property type="match status" value="1"/>
</dbReference>
<evidence type="ECO:0000313" key="8">
    <source>
        <dbReference type="EMBL" id="PVU88661.1"/>
    </source>
</evidence>
<dbReference type="GO" id="GO:0000329">
    <property type="term" value="C:fungal-type vacuole membrane"/>
    <property type="evidence" value="ECO:0007669"/>
    <property type="project" value="UniProtKB-ARBA"/>
</dbReference>
<evidence type="ECO:0000313" key="10">
    <source>
        <dbReference type="Proteomes" id="UP000245699"/>
    </source>
</evidence>
<evidence type="ECO:0000256" key="5">
    <source>
        <dbReference type="SAM" id="MobiDB-lite"/>
    </source>
</evidence>
<comment type="caution">
    <text evidence="9">The sequence shown here is derived from an EMBL/GenBank/DDBJ whole genome shotgun (WGS) entry which is preliminary data.</text>
</comment>
<reference evidence="9 10" key="1">
    <citation type="journal article" date="2018" name="MBio">
        <title>Comparative Genomics Reveals the Core Gene Toolbox for the Fungus-Insect Symbiosis.</title>
        <authorList>
            <person name="Wang Y."/>
            <person name="Stata M."/>
            <person name="Wang W."/>
            <person name="Stajich J.E."/>
            <person name="White M.M."/>
            <person name="Moncalvo J.M."/>
        </authorList>
    </citation>
    <scope>NUCLEOTIDE SEQUENCE [LARGE SCALE GENOMIC DNA]</scope>
    <source>
        <strain evidence="9 10">AUS-77-4</strain>
    </source>
</reference>
<evidence type="ECO:0000256" key="3">
    <source>
        <dbReference type="ARBA" id="ARBA00023054"/>
    </source>
</evidence>
<dbReference type="OrthoDB" id="428895at2759"/>
<keyword evidence="10" id="KW-1185">Reference proteome</keyword>
<dbReference type="CDD" id="cd15858">
    <property type="entry name" value="SNARE_VAM7"/>
    <property type="match status" value="1"/>
</dbReference>
<evidence type="ECO:0000256" key="4">
    <source>
        <dbReference type="ARBA" id="ARBA00054927"/>
    </source>
</evidence>
<feature type="domain" description="PX" evidence="7">
    <location>
        <begin position="6"/>
        <end position="197"/>
    </location>
</feature>
<organism evidence="9 10">
    <name type="scientific">Furculomyces boomerangus</name>
    <dbReference type="NCBI Taxonomy" id="61424"/>
    <lineage>
        <taxon>Eukaryota</taxon>
        <taxon>Fungi</taxon>
        <taxon>Fungi incertae sedis</taxon>
        <taxon>Zoopagomycota</taxon>
        <taxon>Kickxellomycotina</taxon>
        <taxon>Harpellomycetes</taxon>
        <taxon>Harpellales</taxon>
        <taxon>Harpellaceae</taxon>
        <taxon>Furculomyces</taxon>
    </lineage>
</organism>
<proteinExistence type="predicted"/>
<dbReference type="AlphaFoldDB" id="A0A2T9YEJ2"/>
<dbReference type="Gene3D" id="3.30.1520.10">
    <property type="entry name" value="Phox-like domain"/>
    <property type="match status" value="1"/>
</dbReference>
<feature type="region of interest" description="Disordered" evidence="5">
    <location>
        <begin position="116"/>
        <end position="155"/>
    </location>
</feature>
<comment type="subcellular location">
    <subcellularLocation>
        <location evidence="1">Vacuole</location>
    </subcellularLocation>
</comment>
<feature type="domain" description="T-SNARE coiled-coil homology" evidence="6">
    <location>
        <begin position="518"/>
        <end position="580"/>
    </location>
</feature>
<dbReference type="PROSITE" id="PS50192">
    <property type="entry name" value="T_SNARE"/>
    <property type="match status" value="1"/>
</dbReference>
<evidence type="ECO:0000259" key="7">
    <source>
        <dbReference type="PROSITE" id="PS50195"/>
    </source>
</evidence>
<dbReference type="EMBL" id="MBFT01000464">
    <property type="protein sequence ID" value="PVU90729.1"/>
    <property type="molecule type" value="Genomic_DNA"/>
</dbReference>
<dbReference type="Proteomes" id="UP000245699">
    <property type="component" value="Unassembled WGS sequence"/>
</dbReference>
<dbReference type="GO" id="GO:0097576">
    <property type="term" value="P:vacuole fusion"/>
    <property type="evidence" value="ECO:0007669"/>
    <property type="project" value="UniProtKB-ARBA"/>
</dbReference>
<protein>
    <recommendedName>
        <fullName evidence="11">t-SNARE coiled-coil homology domain-containing protein</fullName>
    </recommendedName>
</protein>
<dbReference type="SMART" id="SM00397">
    <property type="entry name" value="t_SNARE"/>
    <property type="match status" value="1"/>
</dbReference>
<evidence type="ECO:0000256" key="1">
    <source>
        <dbReference type="ARBA" id="ARBA00004116"/>
    </source>
</evidence>
<dbReference type="GO" id="GO:0035091">
    <property type="term" value="F:phosphatidylinositol binding"/>
    <property type="evidence" value="ECO:0007669"/>
    <property type="project" value="InterPro"/>
</dbReference>
<keyword evidence="3" id="KW-0175">Coiled coil</keyword>
<dbReference type="SUPFAM" id="SSF58038">
    <property type="entry name" value="SNARE fusion complex"/>
    <property type="match status" value="1"/>
</dbReference>
<name>A0A2T9YEJ2_9FUNG</name>
<feature type="region of interest" description="Disordered" evidence="5">
    <location>
        <begin position="198"/>
        <end position="233"/>
    </location>
</feature>
<evidence type="ECO:0000313" key="9">
    <source>
        <dbReference type="EMBL" id="PVU90729.1"/>
    </source>
</evidence>